<reference evidence="1 2" key="1">
    <citation type="journal article" date="2019" name="Nat. Microbiol.">
        <title>Wide diversity of methane and short-chain alkane metabolisms in uncultured archaea.</title>
        <authorList>
            <person name="Borrel G."/>
            <person name="Adam P.S."/>
            <person name="McKay L.J."/>
            <person name="Chen L.X."/>
            <person name="Sierra-Garcia I.N."/>
            <person name="Sieber C.M."/>
            <person name="Letourneur Q."/>
            <person name="Ghozlane A."/>
            <person name="Andersen G.L."/>
            <person name="Li W.J."/>
            <person name="Hallam S.J."/>
            <person name="Muyzer G."/>
            <person name="de Oliveira V.M."/>
            <person name="Inskeep W.P."/>
            <person name="Banfield J.F."/>
            <person name="Gribaldo S."/>
        </authorList>
    </citation>
    <scope>NUCLEOTIDE SEQUENCE [LARGE SCALE GENOMIC DNA]</scope>
    <source>
        <strain evidence="1">NM1b</strain>
    </source>
</reference>
<accession>A0A520KVV5</accession>
<dbReference type="SUPFAM" id="SSF102405">
    <property type="entry name" value="MCP/YpsA-like"/>
    <property type="match status" value="1"/>
</dbReference>
<dbReference type="Proteomes" id="UP000320766">
    <property type="component" value="Unassembled WGS sequence"/>
</dbReference>
<gene>
    <name evidence="1" type="ORF">EF807_05910</name>
</gene>
<dbReference type="GO" id="GO:0016799">
    <property type="term" value="F:hydrolase activity, hydrolyzing N-glycosyl compounds"/>
    <property type="evidence" value="ECO:0007669"/>
    <property type="project" value="TreeGrafter"/>
</dbReference>
<dbReference type="NCBIfam" id="TIGR00730">
    <property type="entry name" value="Rossman fold protein, TIGR00730 family"/>
    <property type="match status" value="1"/>
</dbReference>
<comment type="caution">
    <text evidence="1">The sequence shown here is derived from an EMBL/GenBank/DDBJ whole genome shotgun (WGS) entry which is preliminary data.</text>
</comment>
<dbReference type="PANTHER" id="PTHR31223:SF70">
    <property type="entry name" value="LOG FAMILY PROTEIN YJL055W"/>
    <property type="match status" value="1"/>
</dbReference>
<dbReference type="Pfam" id="PF03641">
    <property type="entry name" value="Lysine_decarbox"/>
    <property type="match status" value="1"/>
</dbReference>
<sequence length="190" mass="21394">MQKKICVFSSSSDAVAPIFFEAAFELGTLIAKRGYTLIYGGSNVGLMGAIARSAHTNGGKVVGVIPKSMQERGIAHKDLDELIVTNSLHERKAIMEERADAFIGLPGGFGTLEEMFEVLTLKQLNFHDKPVVFINTNGFYNHLIDLFDCIYKERFAKSDYRKLYFIAPDTKSSFSYIEAYQPIKFPNKWF</sequence>
<protein>
    <submittedName>
        <fullName evidence="1">TIGR00730 family Rossman fold protein</fullName>
    </submittedName>
</protein>
<dbReference type="EMBL" id="RXIL01000107">
    <property type="protein sequence ID" value="RZN68440.1"/>
    <property type="molecule type" value="Genomic_DNA"/>
</dbReference>
<dbReference type="GO" id="GO:0009691">
    <property type="term" value="P:cytokinin biosynthetic process"/>
    <property type="evidence" value="ECO:0007669"/>
    <property type="project" value="InterPro"/>
</dbReference>
<dbReference type="InterPro" id="IPR031100">
    <property type="entry name" value="LOG_fam"/>
</dbReference>
<proteinExistence type="predicted"/>
<dbReference type="AlphaFoldDB" id="A0A520KVV5"/>
<dbReference type="InterPro" id="IPR005269">
    <property type="entry name" value="LOG"/>
</dbReference>
<dbReference type="GO" id="GO:0005829">
    <property type="term" value="C:cytosol"/>
    <property type="evidence" value="ECO:0007669"/>
    <property type="project" value="TreeGrafter"/>
</dbReference>
<dbReference type="PANTHER" id="PTHR31223">
    <property type="entry name" value="LOG FAMILY PROTEIN YJL055W"/>
    <property type="match status" value="1"/>
</dbReference>
<evidence type="ECO:0000313" key="1">
    <source>
        <dbReference type="EMBL" id="RZN68440.1"/>
    </source>
</evidence>
<organism evidence="1 2">
    <name type="scientific">Candidatus Methanolliviera hydrocarbonicum</name>
    <dbReference type="NCBI Taxonomy" id="2491085"/>
    <lineage>
        <taxon>Archaea</taxon>
        <taxon>Methanobacteriati</taxon>
        <taxon>Methanobacteriota</taxon>
        <taxon>Candidatus Methanoliparia</taxon>
        <taxon>Candidatus Methanoliparales</taxon>
        <taxon>Candidatus Methanollivieraceae</taxon>
        <taxon>Candidatus Methanolliviera</taxon>
    </lineage>
</organism>
<name>A0A520KVV5_9EURY</name>
<evidence type="ECO:0000313" key="2">
    <source>
        <dbReference type="Proteomes" id="UP000320766"/>
    </source>
</evidence>
<dbReference type="Gene3D" id="3.40.50.450">
    <property type="match status" value="1"/>
</dbReference>